<organism evidence="1 2">
    <name type="scientific">Mytilus coruscus</name>
    <name type="common">Sea mussel</name>
    <dbReference type="NCBI Taxonomy" id="42192"/>
    <lineage>
        <taxon>Eukaryota</taxon>
        <taxon>Metazoa</taxon>
        <taxon>Spiralia</taxon>
        <taxon>Lophotrochozoa</taxon>
        <taxon>Mollusca</taxon>
        <taxon>Bivalvia</taxon>
        <taxon>Autobranchia</taxon>
        <taxon>Pteriomorphia</taxon>
        <taxon>Mytilida</taxon>
        <taxon>Mytiloidea</taxon>
        <taxon>Mytilidae</taxon>
        <taxon>Mytilinae</taxon>
        <taxon>Mytilus</taxon>
    </lineage>
</organism>
<gene>
    <name evidence="1" type="ORF">MCOR_45412</name>
</gene>
<dbReference type="GO" id="GO:0004842">
    <property type="term" value="F:ubiquitin-protein transferase activity"/>
    <property type="evidence" value="ECO:0007669"/>
    <property type="project" value="InterPro"/>
</dbReference>
<keyword evidence="2" id="KW-1185">Reference proteome</keyword>
<dbReference type="EMBL" id="CACVKT020008012">
    <property type="protein sequence ID" value="CAC5412438.1"/>
    <property type="molecule type" value="Genomic_DNA"/>
</dbReference>
<evidence type="ECO:0000313" key="2">
    <source>
        <dbReference type="Proteomes" id="UP000507470"/>
    </source>
</evidence>
<proteinExistence type="predicted"/>
<dbReference type="AlphaFoldDB" id="A0A6J8DXI1"/>
<accession>A0A6J8DXI1</accession>
<name>A0A6J8DXI1_MYTCO</name>
<dbReference type="SUPFAM" id="SSF56204">
    <property type="entry name" value="Hect, E3 ligase catalytic domain"/>
    <property type="match status" value="1"/>
</dbReference>
<protein>
    <submittedName>
        <fullName evidence="1">Uncharacterized protein</fullName>
    </submittedName>
</protein>
<reference evidence="1 2" key="1">
    <citation type="submission" date="2020-06" db="EMBL/GenBank/DDBJ databases">
        <authorList>
            <person name="Li R."/>
            <person name="Bekaert M."/>
        </authorList>
    </citation>
    <scope>NUCLEOTIDE SEQUENCE [LARGE SCALE GENOMIC DNA]</scope>
    <source>
        <strain evidence="2">wild</strain>
    </source>
</reference>
<evidence type="ECO:0000313" key="1">
    <source>
        <dbReference type="EMBL" id="CAC5412438.1"/>
    </source>
</evidence>
<dbReference type="Gene3D" id="3.90.1750.10">
    <property type="entry name" value="Hect, E3 ligase catalytic domains"/>
    <property type="match status" value="1"/>
</dbReference>
<dbReference type="Proteomes" id="UP000507470">
    <property type="component" value="Unassembled WGS sequence"/>
</dbReference>
<dbReference type="InterPro" id="IPR035983">
    <property type="entry name" value="Hect_E3_ubiquitin_ligase"/>
</dbReference>
<sequence>MSTQTSDIVHEEIEDRIEENQFLTEQDQESEDPLQVRRSYVLMDSISIIRFTGDDLHSTLGIEFMDEKGVDLGGLRRGSITDGGINWKRAAAEGTSITPTAIPLFGVKEDGFTEDYKADILSGSLDARGGKFTVTEDMRQGRIKTHITEKL</sequence>